<dbReference type="InterPro" id="IPR011009">
    <property type="entry name" value="Kinase-like_dom_sf"/>
</dbReference>
<keyword evidence="5" id="KW-0808">Transferase</keyword>
<keyword evidence="11 13" id="KW-1133">Transmembrane helix</keyword>
<comment type="similarity">
    <text evidence="2">Belongs to the protein kinase superfamily. ADCK protein kinase family.</text>
</comment>
<evidence type="ECO:0000256" key="4">
    <source>
        <dbReference type="ARBA" id="ARBA00022519"/>
    </source>
</evidence>
<feature type="domain" description="ABC1 atypical kinase-like" evidence="14">
    <location>
        <begin position="94"/>
        <end position="340"/>
    </location>
</feature>
<sequence>MGVATYIRLARAGYVLAREGAFSLAEGQPIPPSARLLVGLARLIEKRDVRKTGRVTRLANALTRLGPVYVKLGQVLATRRDVIGFEVASDLATLQDALPPFDAKLVPGLLAEALGPNADRLTDISPPLAAASIAQVHKAVLQTPSGPKTVAIKLLRPGIKERFASDLDGLYALAGVAERFLPSAKRFNGRMVVDALARSAQLEMDLRMEAAAISELGENLKDDTGFEVPDVYWEQTGRSVLTTSWIEAIPVRDTDRLDAAGIDRPKLALTLIRSFLLQAIRDGYFHADMHPGNLFADPATGGIIAVDFGIMGRIGKREQRFLAEILYGFITRDYRRVAERHIDIGYVPDTHTIDDFAQAIRAIGEPLVGRGADEISMARVLAQLIEVTELFDMRARPELVLLQKNMVLVEGTARILDPQFNMWTAAEPVVTQWVTRAIGPQGKLDLAREAVDEAVDLVKRVPALARRAEVVLTRIEADQIRQTRRDPLIETLKWGTLATMGLAIIALVINIAGAL</sequence>
<keyword evidence="6" id="KW-0831">Ubiquinone biosynthesis</keyword>
<comment type="pathway">
    <text evidence="1">Cofactor biosynthesis; ubiquinone biosynthesis [regulation].</text>
</comment>
<dbReference type="AlphaFoldDB" id="A0A1G7SMY3"/>
<dbReference type="GO" id="GO:0005524">
    <property type="term" value="F:ATP binding"/>
    <property type="evidence" value="ECO:0007669"/>
    <property type="project" value="UniProtKB-KW"/>
</dbReference>
<dbReference type="Pfam" id="PF03109">
    <property type="entry name" value="ABC1"/>
    <property type="match status" value="1"/>
</dbReference>
<evidence type="ECO:0000256" key="10">
    <source>
        <dbReference type="ARBA" id="ARBA00022840"/>
    </source>
</evidence>
<evidence type="ECO:0000256" key="6">
    <source>
        <dbReference type="ARBA" id="ARBA00022688"/>
    </source>
</evidence>
<dbReference type="InterPro" id="IPR010232">
    <property type="entry name" value="UbiB"/>
</dbReference>
<accession>A0A1G7SMY3</accession>
<evidence type="ECO:0000256" key="5">
    <source>
        <dbReference type="ARBA" id="ARBA00022679"/>
    </source>
</evidence>
<name>A0A1G7SMY3_9HYPH</name>
<proteinExistence type="inferred from homology"/>
<dbReference type="SUPFAM" id="SSF56112">
    <property type="entry name" value="Protein kinase-like (PK-like)"/>
    <property type="match status" value="1"/>
</dbReference>
<dbReference type="CDD" id="cd13972">
    <property type="entry name" value="UbiB"/>
    <property type="match status" value="1"/>
</dbReference>
<evidence type="ECO:0000256" key="7">
    <source>
        <dbReference type="ARBA" id="ARBA00022692"/>
    </source>
</evidence>
<dbReference type="Proteomes" id="UP000199495">
    <property type="component" value="Unassembled WGS sequence"/>
</dbReference>
<evidence type="ECO:0000256" key="11">
    <source>
        <dbReference type="ARBA" id="ARBA00022989"/>
    </source>
</evidence>
<evidence type="ECO:0000313" key="15">
    <source>
        <dbReference type="EMBL" id="SDG24204.1"/>
    </source>
</evidence>
<dbReference type="GO" id="GO:0016301">
    <property type="term" value="F:kinase activity"/>
    <property type="evidence" value="ECO:0007669"/>
    <property type="project" value="UniProtKB-KW"/>
</dbReference>
<evidence type="ECO:0000256" key="3">
    <source>
        <dbReference type="ARBA" id="ARBA00022475"/>
    </source>
</evidence>
<evidence type="ECO:0000259" key="14">
    <source>
        <dbReference type="Pfam" id="PF03109"/>
    </source>
</evidence>
<dbReference type="InterPro" id="IPR045308">
    <property type="entry name" value="UbiB_bact"/>
</dbReference>
<dbReference type="PANTHER" id="PTHR10566:SF113">
    <property type="entry name" value="PROTEIN ACTIVITY OF BC1 COMPLEX KINASE 7, CHLOROPLASTIC"/>
    <property type="match status" value="1"/>
</dbReference>
<dbReference type="OrthoDB" id="9795390at2"/>
<evidence type="ECO:0000256" key="13">
    <source>
        <dbReference type="SAM" id="Phobius"/>
    </source>
</evidence>
<evidence type="ECO:0000313" key="16">
    <source>
        <dbReference type="Proteomes" id="UP000199495"/>
    </source>
</evidence>
<evidence type="ECO:0000256" key="9">
    <source>
        <dbReference type="ARBA" id="ARBA00022777"/>
    </source>
</evidence>
<evidence type="ECO:0000256" key="1">
    <source>
        <dbReference type="ARBA" id="ARBA00005020"/>
    </source>
</evidence>
<keyword evidence="4" id="KW-0997">Cell inner membrane</keyword>
<organism evidence="15 16">
    <name type="scientific">Pelagibacterium luteolum</name>
    <dbReference type="NCBI Taxonomy" id="440168"/>
    <lineage>
        <taxon>Bacteria</taxon>
        <taxon>Pseudomonadati</taxon>
        <taxon>Pseudomonadota</taxon>
        <taxon>Alphaproteobacteria</taxon>
        <taxon>Hyphomicrobiales</taxon>
        <taxon>Devosiaceae</taxon>
        <taxon>Pelagibacterium</taxon>
    </lineage>
</organism>
<keyword evidence="9" id="KW-0418">Kinase</keyword>
<dbReference type="NCBIfam" id="TIGR01982">
    <property type="entry name" value="UbiB"/>
    <property type="match status" value="1"/>
</dbReference>
<keyword evidence="8" id="KW-0547">Nucleotide-binding</keyword>
<evidence type="ECO:0000256" key="8">
    <source>
        <dbReference type="ARBA" id="ARBA00022741"/>
    </source>
</evidence>
<dbReference type="InterPro" id="IPR050154">
    <property type="entry name" value="UbiB_kinase"/>
</dbReference>
<keyword evidence="3" id="KW-1003">Cell membrane</keyword>
<dbReference type="STRING" id="440168.SAMN04487974_101602"/>
<dbReference type="GO" id="GO:0006744">
    <property type="term" value="P:ubiquinone biosynthetic process"/>
    <property type="evidence" value="ECO:0007669"/>
    <property type="project" value="UniProtKB-UniPathway"/>
</dbReference>
<keyword evidence="10" id="KW-0067">ATP-binding</keyword>
<keyword evidence="7 13" id="KW-0812">Transmembrane</keyword>
<dbReference type="PANTHER" id="PTHR10566">
    <property type="entry name" value="CHAPERONE-ACTIVITY OF BC1 COMPLEX CABC1 -RELATED"/>
    <property type="match status" value="1"/>
</dbReference>
<gene>
    <name evidence="15" type="ORF">SAMN04487974_101602</name>
</gene>
<dbReference type="UniPathway" id="UPA00232"/>
<dbReference type="InterPro" id="IPR004147">
    <property type="entry name" value="ABC1_dom"/>
</dbReference>
<dbReference type="RefSeq" id="WP_090591209.1">
    <property type="nucleotide sequence ID" value="NZ_FNCS01000001.1"/>
</dbReference>
<keyword evidence="16" id="KW-1185">Reference proteome</keyword>
<dbReference type="EMBL" id="FNCS01000001">
    <property type="protein sequence ID" value="SDG24204.1"/>
    <property type="molecule type" value="Genomic_DNA"/>
</dbReference>
<reference evidence="15 16" key="1">
    <citation type="submission" date="2016-10" db="EMBL/GenBank/DDBJ databases">
        <authorList>
            <person name="de Groot N.N."/>
        </authorList>
    </citation>
    <scope>NUCLEOTIDE SEQUENCE [LARGE SCALE GENOMIC DNA]</scope>
    <source>
        <strain evidence="15 16">CGMCC 1.10267</strain>
    </source>
</reference>
<feature type="transmembrane region" description="Helical" evidence="13">
    <location>
        <begin position="494"/>
        <end position="513"/>
    </location>
</feature>
<protein>
    <submittedName>
        <fullName evidence="15">2-octaprenylphenol hydroxylase</fullName>
    </submittedName>
</protein>
<evidence type="ECO:0000256" key="12">
    <source>
        <dbReference type="ARBA" id="ARBA00023136"/>
    </source>
</evidence>
<keyword evidence="12 13" id="KW-0472">Membrane</keyword>
<evidence type="ECO:0000256" key="2">
    <source>
        <dbReference type="ARBA" id="ARBA00009670"/>
    </source>
</evidence>